<keyword evidence="3" id="KW-1185">Reference proteome</keyword>
<keyword evidence="1" id="KW-0472">Membrane</keyword>
<accession>A0A1X2LQR5</accession>
<evidence type="ECO:0000313" key="3">
    <source>
        <dbReference type="Proteomes" id="UP000193247"/>
    </source>
</evidence>
<feature type="transmembrane region" description="Helical" evidence="1">
    <location>
        <begin position="94"/>
        <end position="117"/>
    </location>
</feature>
<reference evidence="2 3" key="1">
    <citation type="submission" date="2017-04" db="EMBL/GenBank/DDBJ databases">
        <title>The new phylogeny of genus Mycobacterium.</title>
        <authorList>
            <person name="Tortoli E."/>
            <person name="Trovato A."/>
            <person name="Cirillo D.M."/>
        </authorList>
    </citation>
    <scope>NUCLEOTIDE SEQUENCE [LARGE SCALE GENOMIC DNA]</scope>
    <source>
        <strain evidence="2 3">TBL 1200985</strain>
    </source>
</reference>
<evidence type="ECO:0000256" key="1">
    <source>
        <dbReference type="SAM" id="Phobius"/>
    </source>
</evidence>
<protein>
    <submittedName>
        <fullName evidence="2">Uncharacterized protein</fullName>
    </submittedName>
</protein>
<evidence type="ECO:0000313" key="2">
    <source>
        <dbReference type="EMBL" id="OSC38833.1"/>
    </source>
</evidence>
<comment type="caution">
    <text evidence="2">The sequence shown here is derived from an EMBL/GenBank/DDBJ whole genome shotgun (WGS) entry which is preliminary data.</text>
</comment>
<dbReference type="STRING" id="1430326.B8W66_19165"/>
<dbReference type="EMBL" id="NCXP01000031">
    <property type="protein sequence ID" value="OSC38833.1"/>
    <property type="molecule type" value="Genomic_DNA"/>
</dbReference>
<organism evidence="2 3">
    <name type="scientific">Mycobacterium decipiens</name>
    <dbReference type="NCBI Taxonomy" id="1430326"/>
    <lineage>
        <taxon>Bacteria</taxon>
        <taxon>Bacillati</taxon>
        <taxon>Actinomycetota</taxon>
        <taxon>Actinomycetes</taxon>
        <taxon>Mycobacteriales</taxon>
        <taxon>Mycobacteriaceae</taxon>
        <taxon>Mycobacterium</taxon>
    </lineage>
</organism>
<dbReference type="Proteomes" id="UP000193247">
    <property type="component" value="Unassembled WGS sequence"/>
</dbReference>
<sequence>MTTPSNPWGDERRKLSHSLQMRGQLLGRREARRLSRRFSLVGVETPPQRLQEMLSGAPATDDEWTDVNFALIATRLDHEKRVVKFQRLRRRATCSLICAGLILVALNFLICLAYIFFSLTQNAAAV</sequence>
<name>A0A1X2LQR5_9MYCO</name>
<keyword evidence="1" id="KW-1133">Transmembrane helix</keyword>
<proteinExistence type="predicted"/>
<keyword evidence="1" id="KW-0812">Transmembrane</keyword>
<gene>
    <name evidence="2" type="ORF">B8W66_19165</name>
</gene>
<dbReference type="OrthoDB" id="4727831at2"/>
<dbReference type="AlphaFoldDB" id="A0A1X2LQR5"/>
<dbReference type="RefSeq" id="WP_085326844.1">
    <property type="nucleotide sequence ID" value="NZ_NCXP01000031.1"/>
</dbReference>